<accession>A0A6J6NY81</accession>
<gene>
    <name evidence="2" type="ORF">UFOPK2373_00712</name>
</gene>
<evidence type="ECO:0000256" key="1">
    <source>
        <dbReference type="SAM" id="MobiDB-lite"/>
    </source>
</evidence>
<sequence>MKLGQLTRVGTLLLLSTLLVTGCSNSPSNQQSRKTPEPSSTETEDQKPLYPLGLDYGGKILLAKDDLELEFLTIAIASCKKAQTDGLIITDSENTTYFRPKANDENSDWPFDQVTVDKGKVTEGKFNIYLPAFFDPCDLEIQAHRAEAEAPVLEHKVERWATNSYGWSQHHFGAVLEEIVYQVSNGLITRYGAYNDLNEVVSYGPFTPEQSAYFDRVNE</sequence>
<name>A0A6J6NY81_9ZZZZ</name>
<dbReference type="AlphaFoldDB" id="A0A6J6NY81"/>
<feature type="region of interest" description="Disordered" evidence="1">
    <location>
        <begin position="23"/>
        <end position="49"/>
    </location>
</feature>
<reference evidence="2" key="1">
    <citation type="submission" date="2020-05" db="EMBL/GenBank/DDBJ databases">
        <authorList>
            <person name="Chiriac C."/>
            <person name="Salcher M."/>
            <person name="Ghai R."/>
            <person name="Kavagutti S V."/>
        </authorList>
    </citation>
    <scope>NUCLEOTIDE SEQUENCE</scope>
</reference>
<dbReference type="EMBL" id="CAEZXL010000114">
    <property type="protein sequence ID" value="CAB4689635.1"/>
    <property type="molecule type" value="Genomic_DNA"/>
</dbReference>
<evidence type="ECO:0000313" key="2">
    <source>
        <dbReference type="EMBL" id="CAB4689635.1"/>
    </source>
</evidence>
<proteinExistence type="predicted"/>
<feature type="compositionally biased region" description="Polar residues" evidence="1">
    <location>
        <begin position="23"/>
        <end position="41"/>
    </location>
</feature>
<protein>
    <submittedName>
        <fullName evidence="2">Unannotated protein</fullName>
    </submittedName>
</protein>
<dbReference type="PROSITE" id="PS51257">
    <property type="entry name" value="PROKAR_LIPOPROTEIN"/>
    <property type="match status" value="1"/>
</dbReference>
<organism evidence="2">
    <name type="scientific">freshwater metagenome</name>
    <dbReference type="NCBI Taxonomy" id="449393"/>
    <lineage>
        <taxon>unclassified sequences</taxon>
        <taxon>metagenomes</taxon>
        <taxon>ecological metagenomes</taxon>
    </lineage>
</organism>